<evidence type="ECO:0000256" key="1">
    <source>
        <dbReference type="ARBA" id="ARBA00023235"/>
    </source>
</evidence>
<protein>
    <recommendedName>
        <fullName evidence="5">Fucose isomerase</fullName>
    </recommendedName>
</protein>
<dbReference type="AlphaFoldDB" id="A0A9D1SPM0"/>
<dbReference type="GO" id="GO:0016861">
    <property type="term" value="F:intramolecular oxidoreductase activity, interconverting aldoses and ketoses"/>
    <property type="evidence" value="ECO:0007669"/>
    <property type="project" value="InterPro"/>
</dbReference>
<proteinExistence type="predicted"/>
<dbReference type="EMBL" id="DVOC01000064">
    <property type="protein sequence ID" value="HIU91088.1"/>
    <property type="molecule type" value="Genomic_DNA"/>
</dbReference>
<comment type="caution">
    <text evidence="3">The sequence shown here is derived from an EMBL/GenBank/DDBJ whole genome shotgun (WGS) entry which is preliminary data.</text>
</comment>
<sequence>MKVKIFTLRSQLAYGRNFDESQRVFLNAVSRAADVTFVVNSPDNCEQSDLDVIFVQTGGVEGTFLRMLPNMRQPIYLLTNGQNNSLAAAMEILTYLKDNGIDGEIIHGGAEHAARRISQLCKVNCARRKIADMRLGVIGKPSDWLISLPDYDKVRQLFGTELVDINLEQLTNNRRQESRQLPSWDEKEKQKALCLYGGAKFLVDKYRLDGFTLRCFDLLQTDTTGCLALALLNSERLVACCEGDIMAMLSMAVIRAACGSSSFQANPSRIDPEKNHVVFAHCTLPLDMTESYKFDTHFESGKGIAVKGEMKKGAVTVLRLSADLKHYFLSGGELLYNLDEKHLCRTQIAVRLDEDVNCLLRRPCGNHHVICYGDNVSLLEDVLDSYMLTRVR</sequence>
<name>A0A9D1SPM0_9BACT</name>
<keyword evidence="1" id="KW-0413">Isomerase</keyword>
<reference evidence="3" key="2">
    <citation type="journal article" date="2021" name="PeerJ">
        <title>Extensive microbial diversity within the chicken gut microbiome revealed by metagenomics and culture.</title>
        <authorList>
            <person name="Gilroy R."/>
            <person name="Ravi A."/>
            <person name="Getino M."/>
            <person name="Pursley I."/>
            <person name="Horton D.L."/>
            <person name="Alikhan N.F."/>
            <person name="Baker D."/>
            <person name="Gharbi K."/>
            <person name="Hall N."/>
            <person name="Watson M."/>
            <person name="Adriaenssens E.M."/>
            <person name="Foster-Nyarko E."/>
            <person name="Jarju S."/>
            <person name="Secka A."/>
            <person name="Antonio M."/>
            <person name="Oren A."/>
            <person name="Chaudhuri R.R."/>
            <person name="La Ragione R."/>
            <person name="Hildebrand F."/>
            <person name="Pallen M.J."/>
        </authorList>
    </citation>
    <scope>NUCLEOTIDE SEQUENCE</scope>
    <source>
        <strain evidence="3">ChiHjej12B11-7776</strain>
    </source>
</reference>
<gene>
    <name evidence="3" type="ORF">IAC72_03670</name>
</gene>
<dbReference type="PANTHER" id="PTHR36120">
    <property type="entry name" value="FUCOSE ISOMERASE"/>
    <property type="match status" value="1"/>
</dbReference>
<dbReference type="PANTHER" id="PTHR36120:SF2">
    <property type="entry name" value="FUCOSE ISOMERASE"/>
    <property type="match status" value="1"/>
</dbReference>
<dbReference type="GO" id="GO:0005737">
    <property type="term" value="C:cytoplasm"/>
    <property type="evidence" value="ECO:0007669"/>
    <property type="project" value="InterPro"/>
</dbReference>
<accession>A0A9D1SPM0</accession>
<evidence type="ECO:0008006" key="5">
    <source>
        <dbReference type="Google" id="ProtNLM"/>
    </source>
</evidence>
<dbReference type="Proteomes" id="UP000886852">
    <property type="component" value="Unassembled WGS sequence"/>
</dbReference>
<evidence type="ECO:0000313" key="3">
    <source>
        <dbReference type="EMBL" id="HIU91088.1"/>
    </source>
</evidence>
<evidence type="ECO:0000313" key="4">
    <source>
        <dbReference type="Proteomes" id="UP000886852"/>
    </source>
</evidence>
<dbReference type="GO" id="GO:0005996">
    <property type="term" value="P:monosaccharide metabolic process"/>
    <property type="evidence" value="ECO:0007669"/>
    <property type="project" value="InterPro"/>
</dbReference>
<reference evidence="3" key="1">
    <citation type="submission" date="2020-10" db="EMBL/GenBank/DDBJ databases">
        <authorList>
            <person name="Gilroy R."/>
        </authorList>
    </citation>
    <scope>NUCLEOTIDE SEQUENCE</scope>
    <source>
        <strain evidence="3">ChiHjej12B11-7776</strain>
    </source>
</reference>
<evidence type="ECO:0000256" key="2">
    <source>
        <dbReference type="ARBA" id="ARBA00023277"/>
    </source>
</evidence>
<dbReference type="SUPFAM" id="SSF53743">
    <property type="entry name" value="FucI/AraA N-terminal and middle domains"/>
    <property type="match status" value="1"/>
</dbReference>
<keyword evidence="2" id="KW-0119">Carbohydrate metabolism</keyword>
<dbReference type="InterPro" id="IPR009015">
    <property type="entry name" value="Fucose_isomerase_N/cen_sf"/>
</dbReference>
<organism evidence="3 4">
    <name type="scientific">Candidatus Fimimonas merdipullorum</name>
    <dbReference type="NCBI Taxonomy" id="2840822"/>
    <lineage>
        <taxon>Bacteria</taxon>
        <taxon>Pseudomonadati</taxon>
        <taxon>Myxococcota</taxon>
        <taxon>Myxococcia</taxon>
        <taxon>Myxococcales</taxon>
        <taxon>Cystobacterineae</taxon>
        <taxon>Myxococcaceae</taxon>
        <taxon>Myxococcaceae incertae sedis</taxon>
        <taxon>Candidatus Fimimonas</taxon>
    </lineage>
</organism>